<feature type="compositionally biased region" description="Polar residues" evidence="4">
    <location>
        <begin position="433"/>
        <end position="443"/>
    </location>
</feature>
<accession>A0A498JKD6</accession>
<dbReference type="STRING" id="3750.A0A498JKD6"/>
<gene>
    <name evidence="5" type="ORF">DVH24_008530</name>
</gene>
<proteinExistence type="predicted"/>
<dbReference type="AlphaFoldDB" id="A0A498JKD6"/>
<dbReference type="SUPFAM" id="SSF50978">
    <property type="entry name" value="WD40 repeat-like"/>
    <property type="match status" value="1"/>
</dbReference>
<dbReference type="Gramene" id="mRNA:MD06G0116900">
    <property type="protein sequence ID" value="mRNA:MD06G0116900"/>
    <property type="gene ID" value="MD06G0116900"/>
</dbReference>
<dbReference type="PANTHER" id="PTHR18763">
    <property type="entry name" value="WD-REPEAT PROTEIN 18"/>
    <property type="match status" value="1"/>
</dbReference>
<dbReference type="PROSITE" id="PS00678">
    <property type="entry name" value="WD_REPEATS_1"/>
    <property type="match status" value="2"/>
</dbReference>
<dbReference type="InterPro" id="IPR045227">
    <property type="entry name" value="WDR18/Ipi3/RID3"/>
</dbReference>
<dbReference type="InterPro" id="IPR001680">
    <property type="entry name" value="WD40_rpt"/>
</dbReference>
<dbReference type="InterPro" id="IPR015943">
    <property type="entry name" value="WD40/YVTN_repeat-like_dom_sf"/>
</dbReference>
<dbReference type="Proteomes" id="UP000290289">
    <property type="component" value="Chromosome 6"/>
</dbReference>
<dbReference type="InterPro" id="IPR036322">
    <property type="entry name" value="WD40_repeat_dom_sf"/>
</dbReference>
<dbReference type="GO" id="GO:0006364">
    <property type="term" value="P:rRNA processing"/>
    <property type="evidence" value="ECO:0007669"/>
    <property type="project" value="TreeGrafter"/>
</dbReference>
<dbReference type="EMBL" id="RDQH01000332">
    <property type="protein sequence ID" value="RXH96030.1"/>
    <property type="molecule type" value="Genomic_DNA"/>
</dbReference>
<sequence length="467" mass="50964">MGSGGGEAVVVCSDKRMGTGITIWNIDTGDRLLHIPTCASPARGLVCLRNQFLVAAQIHKPGSVGGGAISMWKLNKPQKPIQSYPLEAIGPLSCTKDGLYLAGGALSGNTYLWEVTNGKLLKTWHGHDKSLSCMLFSDDGSLLVSGSDDGMICVWNLISLLDVENVESLPSPLHYSMEHKSSITGLLTTSGISSPVLISSSLDGSYKVWDLVLGNLMHTQVYPLGITAVALHPTKQLIFSGSIDGSIFVNKLEIGLVEDYLVGAEDHSPVLKEHNGSVTALTFSKSGLISASEDCTICIWDITSFEIIRRFNHQKGPVTNLSVIPQSSLLPVSNHRKLSNALGVSILDKYPQPANSSEEKITLFPSCQPSMNFQTSDSCQQIYDMKKEGTVAAMEMKLETCLEDRMRATKMAKHVMEMNRHLQSRLLDLMESRLSQPKSSEIDSPSMKKSKTVMLENPPLQQEEEQR</sequence>
<dbReference type="GO" id="GO:0005656">
    <property type="term" value="C:nuclear pre-replicative complex"/>
    <property type="evidence" value="ECO:0007669"/>
    <property type="project" value="TreeGrafter"/>
</dbReference>
<comment type="caution">
    <text evidence="5">The sequence shown here is derived from an EMBL/GenBank/DDBJ whole genome shotgun (WGS) entry which is preliminary data.</text>
</comment>
<organism evidence="5 6">
    <name type="scientific">Malus domestica</name>
    <name type="common">Apple</name>
    <name type="synonym">Pyrus malus</name>
    <dbReference type="NCBI Taxonomy" id="3750"/>
    <lineage>
        <taxon>Eukaryota</taxon>
        <taxon>Viridiplantae</taxon>
        <taxon>Streptophyta</taxon>
        <taxon>Embryophyta</taxon>
        <taxon>Tracheophyta</taxon>
        <taxon>Spermatophyta</taxon>
        <taxon>Magnoliopsida</taxon>
        <taxon>eudicotyledons</taxon>
        <taxon>Gunneridae</taxon>
        <taxon>Pentapetalae</taxon>
        <taxon>rosids</taxon>
        <taxon>fabids</taxon>
        <taxon>Rosales</taxon>
        <taxon>Rosaceae</taxon>
        <taxon>Amygdaloideae</taxon>
        <taxon>Maleae</taxon>
        <taxon>Malus</taxon>
    </lineage>
</organism>
<keyword evidence="6" id="KW-1185">Reference proteome</keyword>
<dbReference type="SMR" id="A0A498JKD6"/>
<evidence type="ECO:0000256" key="3">
    <source>
        <dbReference type="PROSITE-ProRule" id="PRU00221"/>
    </source>
</evidence>
<dbReference type="PANTHER" id="PTHR18763:SF4">
    <property type="entry name" value="PROTEIN ROOT INITIATION DEFECTIVE 3-LIKE"/>
    <property type="match status" value="1"/>
</dbReference>
<feature type="repeat" description="WD" evidence="3">
    <location>
        <begin position="124"/>
        <end position="157"/>
    </location>
</feature>
<dbReference type="Gene3D" id="2.130.10.10">
    <property type="entry name" value="YVTN repeat-like/Quinoprotein amine dehydrogenase"/>
    <property type="match status" value="2"/>
</dbReference>
<feature type="repeat" description="WD" evidence="3">
    <location>
        <begin position="176"/>
        <end position="219"/>
    </location>
</feature>
<evidence type="ECO:0000313" key="5">
    <source>
        <dbReference type="EMBL" id="RXH96030.1"/>
    </source>
</evidence>
<dbReference type="SMART" id="SM00320">
    <property type="entry name" value="WD40"/>
    <property type="match status" value="5"/>
</dbReference>
<protein>
    <submittedName>
        <fullName evidence="5">Uncharacterized protein</fullName>
    </submittedName>
</protein>
<dbReference type="KEGG" id="mdm:103437546"/>
<dbReference type="PROSITE" id="PS50294">
    <property type="entry name" value="WD_REPEATS_REGION"/>
    <property type="match status" value="2"/>
</dbReference>
<evidence type="ECO:0000256" key="1">
    <source>
        <dbReference type="ARBA" id="ARBA00022574"/>
    </source>
</evidence>
<dbReference type="GO" id="GO:0120330">
    <property type="term" value="C:rixosome complex"/>
    <property type="evidence" value="ECO:0007669"/>
    <property type="project" value="TreeGrafter"/>
</dbReference>
<reference evidence="5 6" key="1">
    <citation type="submission" date="2018-10" db="EMBL/GenBank/DDBJ databases">
        <title>A high-quality apple genome assembly.</title>
        <authorList>
            <person name="Hu J."/>
        </authorList>
    </citation>
    <scope>NUCLEOTIDE SEQUENCE [LARGE SCALE GENOMIC DNA]</scope>
    <source>
        <strain evidence="6">cv. HFTH1</strain>
        <tissue evidence="5">Young leaf</tissue>
    </source>
</reference>
<dbReference type="GO" id="GO:0006261">
    <property type="term" value="P:DNA-templated DNA replication"/>
    <property type="evidence" value="ECO:0007669"/>
    <property type="project" value="TreeGrafter"/>
</dbReference>
<feature type="region of interest" description="Disordered" evidence="4">
    <location>
        <begin position="433"/>
        <end position="467"/>
    </location>
</feature>
<dbReference type="OrthoDB" id="756370at2759"/>
<feature type="repeat" description="WD" evidence="3">
    <location>
        <begin position="271"/>
        <end position="310"/>
    </location>
</feature>
<keyword evidence="2" id="KW-0677">Repeat</keyword>
<dbReference type="PRINTS" id="PR00320">
    <property type="entry name" value="GPROTEINBRPT"/>
</dbReference>
<evidence type="ECO:0000313" key="6">
    <source>
        <dbReference type="Proteomes" id="UP000290289"/>
    </source>
</evidence>
<keyword evidence="1 3" id="KW-0853">WD repeat</keyword>
<dbReference type="PROSITE" id="PS50082">
    <property type="entry name" value="WD_REPEATS_2"/>
    <property type="match status" value="3"/>
</dbReference>
<evidence type="ECO:0000256" key="2">
    <source>
        <dbReference type="ARBA" id="ARBA00022737"/>
    </source>
</evidence>
<dbReference type="InterPro" id="IPR020472">
    <property type="entry name" value="WD40_PAC1"/>
</dbReference>
<name>A0A498JKD6_MALDO</name>
<dbReference type="Pfam" id="PF00400">
    <property type="entry name" value="WD40"/>
    <property type="match status" value="3"/>
</dbReference>
<evidence type="ECO:0000256" key="4">
    <source>
        <dbReference type="SAM" id="MobiDB-lite"/>
    </source>
</evidence>
<dbReference type="InterPro" id="IPR019775">
    <property type="entry name" value="WD40_repeat_CS"/>
</dbReference>